<protein>
    <submittedName>
        <fullName evidence="1">Uncharacterized protein</fullName>
    </submittedName>
</protein>
<dbReference type="EMBL" id="MK072253">
    <property type="protein sequence ID" value="AYV80946.1"/>
    <property type="molecule type" value="Genomic_DNA"/>
</dbReference>
<proteinExistence type="predicted"/>
<organism evidence="1">
    <name type="scientific">Harvfovirus sp</name>
    <dbReference type="NCBI Taxonomy" id="2487768"/>
    <lineage>
        <taxon>Viruses</taxon>
        <taxon>Varidnaviria</taxon>
        <taxon>Bamfordvirae</taxon>
        <taxon>Nucleocytoviricota</taxon>
        <taxon>Megaviricetes</taxon>
        <taxon>Imitervirales</taxon>
        <taxon>Mimiviridae</taxon>
        <taxon>Klosneuvirinae</taxon>
    </lineage>
</organism>
<dbReference type="InterPro" id="IPR018247">
    <property type="entry name" value="EF_Hand_1_Ca_BS"/>
</dbReference>
<evidence type="ECO:0000313" key="1">
    <source>
        <dbReference type="EMBL" id="AYV80946.1"/>
    </source>
</evidence>
<dbReference type="PROSITE" id="PS00018">
    <property type="entry name" value="EF_HAND_1"/>
    <property type="match status" value="1"/>
</dbReference>
<gene>
    <name evidence="1" type="ORF">Harvfovirus11_8</name>
</gene>
<name>A0A3G5A141_9VIRU</name>
<accession>A0A3G5A141</accession>
<sequence length="371" mass="43269">MPKVSYEFVKQEFAKVGYRLISTEYIKAIAKLDYECDKKHISQISYNGLQRGRRCGMCNKSRQLTFDEVKDFFISISYELLSPEEDYKNGQSVLKFKCDDEHINEMKLSSLKAGCKCNICTGNKKLTYEFVKCKFEEFGYTLITDRYTNARTPMDFICDQDHNHKISYDDLKSGVKCSKCVGGVRLTYDEIKKAFEDEGYTLLSKTYQNAHKKLDYMCDNDHTGKIAYTHFKDGERCTTCIESRGERAVRKYLDSNPDVTEFESEYRLADCKDKRPLPFDFFVNSCFLIEYDGSIHFTKCDYFGGDKGFAASQAHDKIKTNYCRDNGIPLLRIAYKDIDKIPALIKYFMNKIIETPNLIYFSDKELYKYLE</sequence>
<dbReference type="Gene3D" id="3.40.960.10">
    <property type="entry name" value="VSR Endonuclease"/>
    <property type="match status" value="1"/>
</dbReference>
<reference evidence="1" key="1">
    <citation type="submission" date="2018-10" db="EMBL/GenBank/DDBJ databases">
        <title>Hidden diversity of soil giant viruses.</title>
        <authorList>
            <person name="Schulz F."/>
            <person name="Alteio L."/>
            <person name="Goudeau D."/>
            <person name="Ryan E.M."/>
            <person name="Malmstrom R.R."/>
            <person name="Blanchard J."/>
            <person name="Woyke T."/>
        </authorList>
    </citation>
    <scope>NUCLEOTIDE SEQUENCE</scope>
    <source>
        <strain evidence="1">HAV1</strain>
    </source>
</reference>